<protein>
    <submittedName>
        <fullName evidence="2">Uncharacterized protein</fullName>
    </submittedName>
</protein>
<feature type="compositionally biased region" description="Basic residues" evidence="1">
    <location>
        <begin position="202"/>
        <end position="230"/>
    </location>
</feature>
<dbReference type="AlphaFoldDB" id="A0A6J4I5J7"/>
<feature type="compositionally biased region" description="Basic residues" evidence="1">
    <location>
        <begin position="251"/>
        <end position="286"/>
    </location>
</feature>
<feature type="compositionally biased region" description="Basic and acidic residues" evidence="1">
    <location>
        <begin position="90"/>
        <end position="99"/>
    </location>
</feature>
<gene>
    <name evidence="2" type="ORF">AVDCRST_MAG20-1840</name>
</gene>
<feature type="non-terminal residue" evidence="2">
    <location>
        <position position="1"/>
    </location>
</feature>
<feature type="compositionally biased region" description="Gly residues" evidence="1">
    <location>
        <begin position="370"/>
        <end position="393"/>
    </location>
</feature>
<feature type="compositionally biased region" description="Low complexity" evidence="1">
    <location>
        <begin position="100"/>
        <end position="113"/>
    </location>
</feature>
<organism evidence="2">
    <name type="scientific">uncultured Acidimicrobiales bacterium</name>
    <dbReference type="NCBI Taxonomy" id="310071"/>
    <lineage>
        <taxon>Bacteria</taxon>
        <taxon>Bacillati</taxon>
        <taxon>Actinomycetota</taxon>
        <taxon>Acidimicrobiia</taxon>
        <taxon>Acidimicrobiales</taxon>
        <taxon>environmental samples</taxon>
    </lineage>
</organism>
<reference evidence="2" key="1">
    <citation type="submission" date="2020-02" db="EMBL/GenBank/DDBJ databases">
        <authorList>
            <person name="Meier V. D."/>
        </authorList>
    </citation>
    <scope>NUCLEOTIDE SEQUENCE</scope>
    <source>
        <strain evidence="2">AVDCRST_MAG20</strain>
    </source>
</reference>
<feature type="compositionally biased region" description="Basic and acidic residues" evidence="1">
    <location>
        <begin position="477"/>
        <end position="488"/>
    </location>
</feature>
<feature type="compositionally biased region" description="Basic residues" evidence="1">
    <location>
        <begin position="422"/>
        <end position="447"/>
    </location>
</feature>
<feature type="non-terminal residue" evidence="2">
    <location>
        <position position="504"/>
    </location>
</feature>
<feature type="compositionally biased region" description="Basic residues" evidence="1">
    <location>
        <begin position="122"/>
        <end position="151"/>
    </location>
</feature>
<evidence type="ECO:0000313" key="2">
    <source>
        <dbReference type="EMBL" id="CAA9243006.1"/>
    </source>
</evidence>
<feature type="compositionally biased region" description="Low complexity" evidence="1">
    <location>
        <begin position="187"/>
        <end position="197"/>
    </location>
</feature>
<name>A0A6J4I5J7_9ACTN</name>
<feature type="compositionally biased region" description="Basic residues" evidence="1">
    <location>
        <begin position="167"/>
        <end position="176"/>
    </location>
</feature>
<sequence>GRGRRPHRPAAGPHHRLDPTRQGGPGAPGSETVAPAEPPARRVRSQPAGAGCARPREWRPAGPGGRARRRRAVPHPRLVASDLRAPRRRPAGDERRPLPERAAGPVRPGAAGEPRAEAAPPPRRRRLAAHRGGGRWQGKRRRARGPGHGRRGGTAGVTAGSEGGGRLRPRGRRLGRPRPGGAGTGAAVGADALAGGPPLRPPARRRRSHRLRAPRALRLRCIRAAAPRRRAAPDPLRLRSRGRAVAAPRSRPARRRLRPGVARFRRRHLGVPRCRVRARPRRRRAPPRAGVAGPEGGGAPAGPGPGGPAHRQPAPPGPRRRLGPGPERGGRHRPGGPARLDPAPLDGRCPSRARAAPAGLDRRAAAHPGSGRGPASGGGAGHLAGPGGGGARRGAGVPDRPRRTPRHPVGRRVRRAVLPGHGLRRRACAPHGHPRRTRPAHGRRPARARAERTGQVVAAPETPRPGHLHRGHRRTRPPPDRARRAPRDGRRHPGPGDGLRRRPV</sequence>
<proteinExistence type="predicted"/>
<feature type="compositionally biased region" description="Basic residues" evidence="1">
    <location>
        <begin position="466"/>
        <end position="476"/>
    </location>
</feature>
<evidence type="ECO:0000256" key="1">
    <source>
        <dbReference type="SAM" id="MobiDB-lite"/>
    </source>
</evidence>
<accession>A0A6J4I5J7</accession>
<feature type="region of interest" description="Disordered" evidence="1">
    <location>
        <begin position="1"/>
        <end position="504"/>
    </location>
</feature>
<feature type="compositionally biased region" description="Basic residues" evidence="1">
    <location>
        <begin position="403"/>
        <end position="415"/>
    </location>
</feature>
<dbReference type="EMBL" id="CADCSY010000082">
    <property type="protein sequence ID" value="CAA9243006.1"/>
    <property type="molecule type" value="Genomic_DNA"/>
</dbReference>